<name>A0ABD1Z340_9MARC</name>
<evidence type="ECO:0000313" key="3">
    <source>
        <dbReference type="Proteomes" id="UP001605036"/>
    </source>
</evidence>
<protein>
    <submittedName>
        <fullName evidence="2">Uncharacterized protein</fullName>
    </submittedName>
</protein>
<feature type="compositionally biased region" description="Polar residues" evidence="1">
    <location>
        <begin position="91"/>
        <end position="103"/>
    </location>
</feature>
<evidence type="ECO:0000313" key="2">
    <source>
        <dbReference type="EMBL" id="KAL2642192.1"/>
    </source>
</evidence>
<feature type="compositionally biased region" description="Polar residues" evidence="1">
    <location>
        <begin position="140"/>
        <end position="153"/>
    </location>
</feature>
<reference evidence="2 3" key="1">
    <citation type="submission" date="2024-09" db="EMBL/GenBank/DDBJ databases">
        <title>Chromosome-scale assembly of Riccia fluitans.</title>
        <authorList>
            <person name="Paukszto L."/>
            <person name="Sawicki J."/>
            <person name="Karawczyk K."/>
            <person name="Piernik-Szablinska J."/>
            <person name="Szczecinska M."/>
            <person name="Mazdziarz M."/>
        </authorList>
    </citation>
    <scope>NUCLEOTIDE SEQUENCE [LARGE SCALE GENOMIC DNA]</scope>
    <source>
        <strain evidence="2">Rf_01</strain>
        <tissue evidence="2">Aerial parts of the thallus</tissue>
    </source>
</reference>
<dbReference type="AlphaFoldDB" id="A0ABD1Z340"/>
<dbReference type="Proteomes" id="UP001605036">
    <property type="component" value="Unassembled WGS sequence"/>
</dbReference>
<keyword evidence="3" id="KW-1185">Reference proteome</keyword>
<gene>
    <name evidence="2" type="ORF">R1flu_009779</name>
</gene>
<sequence length="171" mass="18566">MRDNAEFEHELGILNFGSCSILPRSLKGIEAVHEGANQQIPTTWNTNRFGPGTSSPPMRATGYATPLLGSLIGLGPYPPGIDLCNDAPIMDSQSAPSTPQRTTMRPEAPPAPKSPNSEMQQNKQVGIGDQETSRKKMTCITFQTQMNSCQSRDQMQRKQEGTASINGGFKK</sequence>
<feature type="region of interest" description="Disordered" evidence="1">
    <location>
        <begin position="87"/>
        <end position="171"/>
    </location>
</feature>
<feature type="compositionally biased region" description="Polar residues" evidence="1">
    <location>
        <begin position="114"/>
        <end position="124"/>
    </location>
</feature>
<accession>A0ABD1Z340</accession>
<proteinExistence type="predicted"/>
<evidence type="ECO:0000256" key="1">
    <source>
        <dbReference type="SAM" id="MobiDB-lite"/>
    </source>
</evidence>
<dbReference type="EMBL" id="JBHFFA010000002">
    <property type="protein sequence ID" value="KAL2642192.1"/>
    <property type="molecule type" value="Genomic_DNA"/>
</dbReference>
<organism evidence="2 3">
    <name type="scientific">Riccia fluitans</name>
    <dbReference type="NCBI Taxonomy" id="41844"/>
    <lineage>
        <taxon>Eukaryota</taxon>
        <taxon>Viridiplantae</taxon>
        <taxon>Streptophyta</taxon>
        <taxon>Embryophyta</taxon>
        <taxon>Marchantiophyta</taxon>
        <taxon>Marchantiopsida</taxon>
        <taxon>Marchantiidae</taxon>
        <taxon>Marchantiales</taxon>
        <taxon>Ricciaceae</taxon>
        <taxon>Riccia</taxon>
    </lineage>
</organism>
<comment type="caution">
    <text evidence="2">The sequence shown here is derived from an EMBL/GenBank/DDBJ whole genome shotgun (WGS) entry which is preliminary data.</text>
</comment>